<dbReference type="InterPro" id="IPR025693">
    <property type="entry name" value="Gly-zipper_OmpA-like_dom"/>
</dbReference>
<dbReference type="RefSeq" id="WP_246282401.1">
    <property type="nucleotide sequence ID" value="NZ_CADIKL010000034.1"/>
</dbReference>
<evidence type="ECO:0000313" key="4">
    <source>
        <dbReference type="Proteomes" id="UP000494119"/>
    </source>
</evidence>
<sequence>MNKHSRLMQIMRVALALASASAACLGQNAHAQVVYAKPLAYPARGQTPYQQSTDDGACYSWAKQQTGFDPAWAATSPAPVMAPGGQRVVGAARGAATGAVAGAIAGDAGRGAAAGAAIGTMVGGIEHRQERRTAGAYNAQAVANNEAGTSSYWRAWGACMSGRGYTVN</sequence>
<keyword evidence="4" id="KW-1185">Reference proteome</keyword>
<evidence type="ECO:0000256" key="1">
    <source>
        <dbReference type="SAM" id="SignalP"/>
    </source>
</evidence>
<dbReference type="Proteomes" id="UP000494119">
    <property type="component" value="Unassembled WGS sequence"/>
</dbReference>
<dbReference type="EMBL" id="CADIKL010000034">
    <property type="protein sequence ID" value="CAB3801297.1"/>
    <property type="molecule type" value="Genomic_DNA"/>
</dbReference>
<feature type="domain" description="Glycine-zipper-containing OmpA-like membrane" evidence="2">
    <location>
        <begin position="88"/>
        <end position="125"/>
    </location>
</feature>
<accession>A0A6J5GLS3</accession>
<keyword evidence="1" id="KW-0732">Signal</keyword>
<dbReference type="Pfam" id="PF13436">
    <property type="entry name" value="Gly-zipper_OmpA"/>
    <property type="match status" value="1"/>
</dbReference>
<protein>
    <recommendedName>
        <fullName evidence="2">Glycine-zipper-containing OmpA-like membrane domain-containing protein</fullName>
    </recommendedName>
</protein>
<feature type="chain" id="PRO_5027086161" description="Glycine-zipper-containing OmpA-like membrane domain-containing protein" evidence="1">
    <location>
        <begin position="32"/>
        <end position="168"/>
    </location>
</feature>
<gene>
    <name evidence="3" type="ORF">LMG28688_05315</name>
</gene>
<name>A0A6J5GLS3_9BURK</name>
<dbReference type="PROSITE" id="PS51257">
    <property type="entry name" value="PROKAR_LIPOPROTEIN"/>
    <property type="match status" value="1"/>
</dbReference>
<evidence type="ECO:0000313" key="3">
    <source>
        <dbReference type="EMBL" id="CAB3801297.1"/>
    </source>
</evidence>
<proteinExistence type="predicted"/>
<evidence type="ECO:0000259" key="2">
    <source>
        <dbReference type="Pfam" id="PF13436"/>
    </source>
</evidence>
<organism evidence="3 4">
    <name type="scientific">Paraburkholderia caffeinitolerans</name>
    <dbReference type="NCBI Taxonomy" id="1723730"/>
    <lineage>
        <taxon>Bacteria</taxon>
        <taxon>Pseudomonadati</taxon>
        <taxon>Pseudomonadota</taxon>
        <taxon>Betaproteobacteria</taxon>
        <taxon>Burkholderiales</taxon>
        <taxon>Burkholderiaceae</taxon>
        <taxon>Paraburkholderia</taxon>
    </lineage>
</organism>
<dbReference type="AlphaFoldDB" id="A0A6J5GLS3"/>
<reference evidence="3 4" key="1">
    <citation type="submission" date="2020-04" db="EMBL/GenBank/DDBJ databases">
        <authorList>
            <person name="De Canck E."/>
        </authorList>
    </citation>
    <scope>NUCLEOTIDE SEQUENCE [LARGE SCALE GENOMIC DNA]</scope>
    <source>
        <strain evidence="3 4">LMG 28688</strain>
    </source>
</reference>
<feature type="signal peptide" evidence="1">
    <location>
        <begin position="1"/>
        <end position="31"/>
    </location>
</feature>